<dbReference type="EMBL" id="JBHSWB010000001">
    <property type="protein sequence ID" value="MFC6662199.1"/>
    <property type="molecule type" value="Genomic_DNA"/>
</dbReference>
<organism evidence="1 2">
    <name type="scientific">Deinococcus multiflagellatus</name>
    <dbReference type="NCBI Taxonomy" id="1656887"/>
    <lineage>
        <taxon>Bacteria</taxon>
        <taxon>Thermotogati</taxon>
        <taxon>Deinococcota</taxon>
        <taxon>Deinococci</taxon>
        <taxon>Deinococcales</taxon>
        <taxon>Deinococcaceae</taxon>
        <taxon>Deinococcus</taxon>
    </lineage>
</organism>
<accession>A0ABW1ZMP4</accession>
<evidence type="ECO:0000313" key="1">
    <source>
        <dbReference type="EMBL" id="MFC6662199.1"/>
    </source>
</evidence>
<evidence type="ECO:0000313" key="2">
    <source>
        <dbReference type="Proteomes" id="UP001596317"/>
    </source>
</evidence>
<protein>
    <submittedName>
        <fullName evidence="1">Uncharacterized protein</fullName>
    </submittedName>
</protein>
<proteinExistence type="predicted"/>
<sequence length="64" mass="6792">MTPAIYLLGEGTLHGLIRARSAHRAALRTDLNTPQRPAACCWPCTTTGGPTSWPTCKTTPAPTT</sequence>
<gene>
    <name evidence="1" type="ORF">ACFP90_19130</name>
</gene>
<keyword evidence="2" id="KW-1185">Reference proteome</keyword>
<reference evidence="2" key="1">
    <citation type="journal article" date="2019" name="Int. J. Syst. Evol. Microbiol.">
        <title>The Global Catalogue of Microorganisms (GCM) 10K type strain sequencing project: providing services to taxonomists for standard genome sequencing and annotation.</title>
        <authorList>
            <consortium name="The Broad Institute Genomics Platform"/>
            <consortium name="The Broad Institute Genome Sequencing Center for Infectious Disease"/>
            <person name="Wu L."/>
            <person name="Ma J."/>
        </authorList>
    </citation>
    <scope>NUCLEOTIDE SEQUENCE [LARGE SCALE GENOMIC DNA]</scope>
    <source>
        <strain evidence="2">CCUG 63830</strain>
    </source>
</reference>
<dbReference type="RefSeq" id="WP_380057933.1">
    <property type="nucleotide sequence ID" value="NZ_JBHSWB010000001.1"/>
</dbReference>
<dbReference type="Proteomes" id="UP001596317">
    <property type="component" value="Unassembled WGS sequence"/>
</dbReference>
<comment type="caution">
    <text evidence="1">The sequence shown here is derived from an EMBL/GenBank/DDBJ whole genome shotgun (WGS) entry which is preliminary data.</text>
</comment>
<name>A0ABW1ZMP4_9DEIO</name>